<dbReference type="GO" id="GO:0016810">
    <property type="term" value="F:hydrolase activity, acting on carbon-nitrogen (but not peptide) bonds"/>
    <property type="evidence" value="ECO:0007669"/>
    <property type="project" value="InterPro"/>
</dbReference>
<evidence type="ECO:0000256" key="2">
    <source>
        <dbReference type="ARBA" id="ARBA00022801"/>
    </source>
</evidence>
<dbReference type="PANTHER" id="PTHR10587:SF133">
    <property type="entry name" value="CHITIN DEACETYLASE 1-RELATED"/>
    <property type="match status" value="1"/>
</dbReference>
<dbReference type="GO" id="GO:0016020">
    <property type="term" value="C:membrane"/>
    <property type="evidence" value="ECO:0007669"/>
    <property type="project" value="TreeGrafter"/>
</dbReference>
<organism evidence="4 5">
    <name type="scientific">Paraclostridium bifermentans</name>
    <name type="common">Clostridium bifermentans</name>
    <dbReference type="NCBI Taxonomy" id="1490"/>
    <lineage>
        <taxon>Bacteria</taxon>
        <taxon>Bacillati</taxon>
        <taxon>Bacillota</taxon>
        <taxon>Clostridia</taxon>
        <taxon>Peptostreptococcales</taxon>
        <taxon>Peptostreptococcaceae</taxon>
        <taxon>Paraclostridium</taxon>
    </lineage>
</organism>
<dbReference type="EMBL" id="JABAFD010000001">
    <property type="protein sequence ID" value="NME07976.1"/>
    <property type="molecule type" value="Genomic_DNA"/>
</dbReference>
<dbReference type="InterPro" id="IPR002509">
    <property type="entry name" value="NODB_dom"/>
</dbReference>
<dbReference type="RefSeq" id="WP_150843302.1">
    <property type="nucleotide sequence ID" value="NZ_JABAFD010000001.1"/>
</dbReference>
<name>A0AA44IFL8_PARBF</name>
<feature type="domain" description="NodB homology" evidence="3">
    <location>
        <begin position="52"/>
        <end position="236"/>
    </location>
</feature>
<proteinExistence type="predicted"/>
<dbReference type="Pfam" id="PF01522">
    <property type="entry name" value="Polysacc_deac_1"/>
    <property type="match status" value="1"/>
</dbReference>
<dbReference type="AlphaFoldDB" id="A0AA44IFL8"/>
<dbReference type="PANTHER" id="PTHR10587">
    <property type="entry name" value="GLYCOSYL TRANSFERASE-RELATED"/>
    <property type="match status" value="1"/>
</dbReference>
<dbReference type="GO" id="GO:0046872">
    <property type="term" value="F:metal ion binding"/>
    <property type="evidence" value="ECO:0007669"/>
    <property type="project" value="UniProtKB-KW"/>
</dbReference>
<evidence type="ECO:0000259" key="3">
    <source>
        <dbReference type="PROSITE" id="PS51677"/>
    </source>
</evidence>
<sequence>MKKLIIPIFFLILALGIFNMPKSSESEVFNNKNNISKKYEDIIIKRGSDQKKVIALTFDDGPDEDFTPQILDILKKNNAKATFFVVGQKVGWNPEIVKRAFDEGHEIGNHTFTHINVCNNSPEKLNNEIIKTQEIIKKVTGKEPTWFRPPYRAINESLFNLMKSKDMKVVLWSDFDARDWSNPGVGNIISIIEKNAKNGSIVLLHDYNSIRNDKSQTIKALECIIPELQKQGYEFVTISDLVKE</sequence>
<gene>
    <name evidence="4" type="ORF">HF875_00520</name>
</gene>
<keyword evidence="1" id="KW-0479">Metal-binding</keyword>
<keyword evidence="2" id="KW-0378">Hydrolase</keyword>
<evidence type="ECO:0000256" key="1">
    <source>
        <dbReference type="ARBA" id="ARBA00022723"/>
    </source>
</evidence>
<dbReference type="GO" id="GO:0005975">
    <property type="term" value="P:carbohydrate metabolic process"/>
    <property type="evidence" value="ECO:0007669"/>
    <property type="project" value="InterPro"/>
</dbReference>
<dbReference type="Proteomes" id="UP000573963">
    <property type="component" value="Unassembled WGS sequence"/>
</dbReference>
<dbReference type="CDD" id="cd10917">
    <property type="entry name" value="CE4_NodB_like_6s_7s"/>
    <property type="match status" value="1"/>
</dbReference>
<reference evidence="4 5" key="1">
    <citation type="submission" date="2020-04" db="EMBL/GenBank/DDBJ databases">
        <authorList>
            <person name="Hitch T.C.A."/>
            <person name="Wylensek D."/>
            <person name="Clavel T."/>
        </authorList>
    </citation>
    <scope>NUCLEOTIDE SEQUENCE [LARGE SCALE GENOMIC DNA]</scope>
    <source>
        <strain evidence="4 5">Med78_4-601-WT-2</strain>
    </source>
</reference>
<accession>A0AA44IFL8</accession>
<evidence type="ECO:0000313" key="5">
    <source>
        <dbReference type="Proteomes" id="UP000573963"/>
    </source>
</evidence>
<dbReference type="SUPFAM" id="SSF88713">
    <property type="entry name" value="Glycoside hydrolase/deacetylase"/>
    <property type="match status" value="1"/>
</dbReference>
<comment type="caution">
    <text evidence="4">The sequence shown here is derived from an EMBL/GenBank/DDBJ whole genome shotgun (WGS) entry which is preliminary data.</text>
</comment>
<dbReference type="PROSITE" id="PS51677">
    <property type="entry name" value="NODB"/>
    <property type="match status" value="1"/>
</dbReference>
<protein>
    <submittedName>
        <fullName evidence="4">Polysaccharide deacetylase family protein</fullName>
    </submittedName>
</protein>
<evidence type="ECO:0000313" key="4">
    <source>
        <dbReference type="EMBL" id="NME07976.1"/>
    </source>
</evidence>
<dbReference type="InterPro" id="IPR011330">
    <property type="entry name" value="Glyco_hydro/deAcase_b/a-brl"/>
</dbReference>
<dbReference type="Gene3D" id="3.20.20.370">
    <property type="entry name" value="Glycoside hydrolase/deacetylase"/>
    <property type="match status" value="1"/>
</dbReference>
<dbReference type="InterPro" id="IPR050248">
    <property type="entry name" value="Polysacc_deacetylase_ArnD"/>
</dbReference>